<evidence type="ECO:0000256" key="2">
    <source>
        <dbReference type="SAM" id="Phobius"/>
    </source>
</evidence>
<feature type="transmembrane region" description="Helical" evidence="2">
    <location>
        <begin position="49"/>
        <end position="76"/>
    </location>
</feature>
<accession>A0ABV2NTF2</accession>
<gene>
    <name evidence="3" type="ORF">ABIC20_007183</name>
</gene>
<evidence type="ECO:0000256" key="1">
    <source>
        <dbReference type="SAM" id="MobiDB-lite"/>
    </source>
</evidence>
<proteinExistence type="predicted"/>
<organism evidence="3 4">
    <name type="scientific">Methylobacterium radiotolerans</name>
    <dbReference type="NCBI Taxonomy" id="31998"/>
    <lineage>
        <taxon>Bacteria</taxon>
        <taxon>Pseudomonadati</taxon>
        <taxon>Pseudomonadota</taxon>
        <taxon>Alphaproteobacteria</taxon>
        <taxon>Hyphomicrobiales</taxon>
        <taxon>Methylobacteriaceae</taxon>
        <taxon>Methylobacterium</taxon>
    </lineage>
</organism>
<sequence>MVIYEISDTELQLIERGAPESLFLTFGIFLISIGMTILVTLLSTPIASIRLFTTFVVISTIGLVIGSILLCLWWWYRKSRSDIFRTIRERLPPEGEAVPLVIDAEERQTTERSPSFPPDPAAPAPPGGHLE</sequence>
<evidence type="ECO:0000313" key="4">
    <source>
        <dbReference type="Proteomes" id="UP001549119"/>
    </source>
</evidence>
<dbReference type="RefSeq" id="WP_209651369.1">
    <property type="nucleotide sequence ID" value="NZ_JBEPNV010000003.1"/>
</dbReference>
<feature type="region of interest" description="Disordered" evidence="1">
    <location>
        <begin position="98"/>
        <end position="131"/>
    </location>
</feature>
<keyword evidence="4" id="KW-1185">Reference proteome</keyword>
<dbReference type="Proteomes" id="UP001549119">
    <property type="component" value="Unassembled WGS sequence"/>
</dbReference>
<reference evidence="3 4" key="1">
    <citation type="submission" date="2024-06" db="EMBL/GenBank/DDBJ databases">
        <title>Genomics of switchgrass bacterial isolates.</title>
        <authorList>
            <person name="Shade A."/>
        </authorList>
    </citation>
    <scope>NUCLEOTIDE SEQUENCE [LARGE SCALE GENOMIC DNA]</scope>
    <source>
        <strain evidence="3 4">PvP084</strain>
    </source>
</reference>
<feature type="transmembrane region" description="Helical" evidence="2">
    <location>
        <begin position="21"/>
        <end position="43"/>
    </location>
</feature>
<name>A0ABV2NTF2_9HYPH</name>
<feature type="compositionally biased region" description="Pro residues" evidence="1">
    <location>
        <begin position="115"/>
        <end position="131"/>
    </location>
</feature>
<dbReference type="EMBL" id="JBEPNW010000005">
    <property type="protein sequence ID" value="MET3869798.1"/>
    <property type="molecule type" value="Genomic_DNA"/>
</dbReference>
<protein>
    <submittedName>
        <fullName evidence="3">Membrane protein YqjE</fullName>
    </submittedName>
</protein>
<keyword evidence="2" id="KW-0812">Transmembrane</keyword>
<comment type="caution">
    <text evidence="3">The sequence shown here is derived from an EMBL/GenBank/DDBJ whole genome shotgun (WGS) entry which is preliminary data.</text>
</comment>
<keyword evidence="2" id="KW-0472">Membrane</keyword>
<evidence type="ECO:0000313" key="3">
    <source>
        <dbReference type="EMBL" id="MET3869798.1"/>
    </source>
</evidence>
<keyword evidence="2" id="KW-1133">Transmembrane helix</keyword>